<dbReference type="Proteomes" id="UP001218638">
    <property type="component" value="Chromosome"/>
</dbReference>
<dbReference type="Gene3D" id="2.60.40.10">
    <property type="entry name" value="Immunoglobulins"/>
    <property type="match status" value="2"/>
</dbReference>
<dbReference type="PANTHER" id="PTHR34819">
    <property type="entry name" value="LARGE CYSTEINE-RICH PERIPLASMIC PROTEIN OMCB"/>
    <property type="match status" value="1"/>
</dbReference>
<name>A0AAF0CPD1_9BACT</name>
<feature type="chain" id="PRO_5041938720" description="DUF11 domain-containing protein" evidence="1">
    <location>
        <begin position="24"/>
        <end position="931"/>
    </location>
</feature>
<proteinExistence type="predicted"/>
<dbReference type="InterPro" id="IPR013783">
    <property type="entry name" value="Ig-like_fold"/>
</dbReference>
<reference evidence="2" key="1">
    <citation type="submission" date="2023-03" db="EMBL/GenBank/DDBJ databases">
        <title>Lomoglobus Profundus gen. nov., sp. nov., a novel member of the phylum Verrucomicrobia, isolated from deep-marine sediment of South China Sea.</title>
        <authorList>
            <person name="Ahmad T."/>
            <person name="Ishaq S.E."/>
            <person name="Wang F."/>
        </authorList>
    </citation>
    <scope>NUCLEOTIDE SEQUENCE</scope>
    <source>
        <strain evidence="2">LMO-M01</strain>
    </source>
</reference>
<dbReference type="EMBL" id="CP119075">
    <property type="protein sequence ID" value="WED64114.1"/>
    <property type="molecule type" value="Genomic_DNA"/>
</dbReference>
<dbReference type="SUPFAM" id="SSF117074">
    <property type="entry name" value="Hypothetical protein PA1324"/>
    <property type="match status" value="1"/>
</dbReference>
<accession>A0AAF0CPD1</accession>
<sequence length="931" mass="95591">MKSLVWFSALTILWFSSAGRLSAAACPKSACVGISSNIVTVDGPTATILNTATGALFGTTGDLTPTELQSISDAEVNVGNLLLNLTGSDDTQAALATSVTPAGLLDAIAGTLLAQGDTEAAAAVAAIPVDDAAGTITLGSFIDAEDPSMLSIGGLDLITASSQQYSYDNTVVPVPQVIDGAALGVGDVLNNVTITTIVEEPPIITCGPEGTTFRSAGLRLKISVDLVNQDLTPTLLDALGPAIGTLPPGTSVDQATLSKIDLYVVVGRGDGVIEVIDADNSFVKVRARPGLADVYLGAIDDAFFFDRNTTIDSSDFGYTEIGELDLSLSGEPVTASINARATASGQDAGYYILQYFGPFSETQTAGVGSVAIDNIVDELTNSLEINVETKEPAVLDPVSQAAFDQLVPTLTSDLNSTYGDALSPTLRTTLTDVVDPVLDGLGVNLGEIDVTVYGVDQMCGYALGGTVYRDDNRNGFIDNGEAGTGLTLYAKLIPADSPGGPATQAVTVDPATGVYTFPNVMMGEYHIVIDDNSTLSDVTPAAVPSGWTAIEQNTLRREQVVMLDANVTNQNFGLASGVTVSGIVFVDTGTGGGTANDGRRNGAEPGQTGVTLRLENVATGAVLGTTQTGGDGTYSFFVDGGIPAGTDLRVRAVDATGHVSTGGDVGDSAGTYDAATDAITFSHDPALDRVGLDFGDVPLSRLTTEGRQTVEAGAVAFYPHTFEAGTTGRVEFTVTTRATPAIDGWSTVLYQDLNNNGQVDPGEPQVTGPLDVAAGESVGLVAKVFVPVAAPVGAQFQSVLAAELTAANAPALTFSPASRTDLTEVGDTGANGLTLFKEVDKDLALPGETLTYTIRYQNQSSAPISDLVVRDMTPTFTKLVAAPTPALAEGLTAVSLTNPGAGGTGALTWTFEGELRPGATGEVTFSVRLDD</sequence>
<evidence type="ECO:0000256" key="1">
    <source>
        <dbReference type="SAM" id="SignalP"/>
    </source>
</evidence>
<evidence type="ECO:0008006" key="4">
    <source>
        <dbReference type="Google" id="ProtNLM"/>
    </source>
</evidence>
<protein>
    <recommendedName>
        <fullName evidence="4">DUF11 domain-containing protein</fullName>
    </recommendedName>
</protein>
<evidence type="ECO:0000313" key="3">
    <source>
        <dbReference type="Proteomes" id="UP001218638"/>
    </source>
</evidence>
<dbReference type="AlphaFoldDB" id="A0AAF0CPD1"/>
<dbReference type="InterPro" id="IPR051172">
    <property type="entry name" value="Chlamydia_OmcB"/>
</dbReference>
<dbReference type="NCBIfam" id="TIGR01451">
    <property type="entry name" value="B_ant_repeat"/>
    <property type="match status" value="1"/>
</dbReference>
<dbReference type="RefSeq" id="WP_330928019.1">
    <property type="nucleotide sequence ID" value="NZ_CP119075.1"/>
</dbReference>
<keyword evidence="1" id="KW-0732">Signal</keyword>
<organism evidence="2 3">
    <name type="scientific">Synoicihabitans lomoniglobus</name>
    <dbReference type="NCBI Taxonomy" id="2909285"/>
    <lineage>
        <taxon>Bacteria</taxon>
        <taxon>Pseudomonadati</taxon>
        <taxon>Verrucomicrobiota</taxon>
        <taxon>Opitutia</taxon>
        <taxon>Opitutales</taxon>
        <taxon>Opitutaceae</taxon>
        <taxon>Synoicihabitans</taxon>
    </lineage>
</organism>
<dbReference type="KEGG" id="slom:PXH66_17390"/>
<dbReference type="InterPro" id="IPR047589">
    <property type="entry name" value="DUF11_rpt"/>
</dbReference>
<evidence type="ECO:0000313" key="2">
    <source>
        <dbReference type="EMBL" id="WED64114.1"/>
    </source>
</evidence>
<gene>
    <name evidence="2" type="ORF">PXH66_17390</name>
</gene>
<keyword evidence="3" id="KW-1185">Reference proteome</keyword>
<feature type="signal peptide" evidence="1">
    <location>
        <begin position="1"/>
        <end position="23"/>
    </location>
</feature>